<dbReference type="PANTHER" id="PTHR43750">
    <property type="entry name" value="UDP-GLUCOSE 6-DEHYDROGENASE TUAD"/>
    <property type="match status" value="1"/>
</dbReference>
<evidence type="ECO:0000256" key="6">
    <source>
        <dbReference type="ARBA" id="ARBA00023027"/>
    </source>
</evidence>
<dbReference type="SUPFAM" id="SSF51735">
    <property type="entry name" value="NAD(P)-binding Rossmann-fold domains"/>
    <property type="match status" value="1"/>
</dbReference>
<comment type="catalytic activity">
    <reaction evidence="7 9">
        <text>UDP-alpha-D-glucose + 2 NAD(+) + H2O = UDP-alpha-D-glucuronate + 2 NADH + 3 H(+)</text>
        <dbReference type="Rhea" id="RHEA:23596"/>
        <dbReference type="ChEBI" id="CHEBI:15377"/>
        <dbReference type="ChEBI" id="CHEBI:15378"/>
        <dbReference type="ChEBI" id="CHEBI:57540"/>
        <dbReference type="ChEBI" id="CHEBI:57945"/>
        <dbReference type="ChEBI" id="CHEBI:58052"/>
        <dbReference type="ChEBI" id="CHEBI:58885"/>
        <dbReference type="EC" id="1.1.1.22"/>
    </reaction>
</comment>
<dbReference type="NCBIfam" id="TIGR03026">
    <property type="entry name" value="NDP-sugDHase"/>
    <property type="match status" value="1"/>
</dbReference>
<evidence type="ECO:0000256" key="5">
    <source>
        <dbReference type="ARBA" id="ARBA00023002"/>
    </source>
</evidence>
<feature type="binding site" evidence="11">
    <location>
        <position position="262"/>
    </location>
    <ligand>
        <name>substrate</name>
    </ligand>
</feature>
<dbReference type="STRING" id="452.Lspi_1060"/>
<feature type="binding site" evidence="11">
    <location>
        <begin position="254"/>
        <end position="258"/>
    </location>
    <ligand>
        <name>substrate</name>
    </ligand>
</feature>
<evidence type="ECO:0000256" key="4">
    <source>
        <dbReference type="ARBA" id="ARBA00015132"/>
    </source>
</evidence>
<dbReference type="SUPFAM" id="SSF48179">
    <property type="entry name" value="6-phosphogluconate dehydrogenase C-terminal domain-like"/>
    <property type="match status" value="1"/>
</dbReference>
<dbReference type="PIRSF" id="PIRSF500134">
    <property type="entry name" value="UDPglc_DH_bac"/>
    <property type="match status" value="1"/>
</dbReference>
<dbReference type="InterPro" id="IPR014027">
    <property type="entry name" value="UDP-Glc/GDP-Man_DH_C"/>
</dbReference>
<evidence type="ECO:0000256" key="11">
    <source>
        <dbReference type="PIRSR" id="PIRSR500134-2"/>
    </source>
</evidence>
<proteinExistence type="inferred from homology"/>
<dbReference type="OrthoDB" id="9803238at2"/>
<dbReference type="Gene3D" id="1.20.5.100">
    <property type="entry name" value="Cytochrome c1, transmembrane anchor, C-terminal"/>
    <property type="match status" value="1"/>
</dbReference>
<dbReference type="RefSeq" id="WP_058482992.1">
    <property type="nucleotide sequence ID" value="NZ_CAAAII010000003.1"/>
</dbReference>
<dbReference type="Gene3D" id="3.40.50.720">
    <property type="entry name" value="NAD(P)-binding Rossmann-like Domain"/>
    <property type="match status" value="2"/>
</dbReference>
<dbReference type="GO" id="GO:0051287">
    <property type="term" value="F:NAD binding"/>
    <property type="evidence" value="ECO:0007669"/>
    <property type="project" value="InterPro"/>
</dbReference>
<evidence type="ECO:0000256" key="2">
    <source>
        <dbReference type="ARBA" id="ARBA00006601"/>
    </source>
</evidence>
<dbReference type="SMART" id="SM00984">
    <property type="entry name" value="UDPG_MGDP_dh_C"/>
    <property type="match status" value="1"/>
</dbReference>
<dbReference type="AlphaFoldDB" id="A0A0W0Z6Z8"/>
<dbReference type="GO" id="GO:0000271">
    <property type="term" value="P:polysaccharide biosynthetic process"/>
    <property type="evidence" value="ECO:0007669"/>
    <property type="project" value="InterPro"/>
</dbReference>
<protein>
    <recommendedName>
        <fullName evidence="4 9">UDP-glucose 6-dehydrogenase</fullName>
        <ecNumber evidence="3 9">1.1.1.22</ecNumber>
    </recommendedName>
</protein>
<evidence type="ECO:0000313" key="15">
    <source>
        <dbReference type="Proteomes" id="UP000054877"/>
    </source>
</evidence>
<evidence type="ECO:0000256" key="1">
    <source>
        <dbReference type="ARBA" id="ARBA00004701"/>
    </source>
</evidence>
<evidence type="ECO:0000256" key="8">
    <source>
        <dbReference type="ARBA" id="ARBA00053241"/>
    </source>
</evidence>
<comment type="caution">
    <text evidence="14">The sequence shown here is derived from an EMBL/GenBank/DDBJ whole genome shotgun (WGS) entry which is preliminary data.</text>
</comment>
<feature type="domain" description="UDP-glucose/GDP-mannose dehydrogenase C-terminal" evidence="13">
    <location>
        <begin position="319"/>
        <end position="424"/>
    </location>
</feature>
<reference evidence="14 15" key="1">
    <citation type="submission" date="2015-11" db="EMBL/GenBank/DDBJ databases">
        <title>Genomic analysis of 38 Legionella species identifies large and diverse effector repertoires.</title>
        <authorList>
            <person name="Burstein D."/>
            <person name="Amaro F."/>
            <person name="Zusman T."/>
            <person name="Lifshitz Z."/>
            <person name="Cohen O."/>
            <person name="Gilbert J.A."/>
            <person name="Pupko T."/>
            <person name="Shuman H.A."/>
            <person name="Segal G."/>
        </authorList>
    </citation>
    <scope>NUCLEOTIDE SEQUENCE [LARGE SCALE GENOMIC DNA]</scope>
    <source>
        <strain evidence="14 15">Mt.St.Helens-9</strain>
    </source>
</reference>
<evidence type="ECO:0000256" key="3">
    <source>
        <dbReference type="ARBA" id="ARBA00012954"/>
    </source>
</evidence>
<dbReference type="InterPro" id="IPR028357">
    <property type="entry name" value="UDPglc_DH_bac"/>
</dbReference>
<feature type="binding site" evidence="11">
    <location>
        <position position="326"/>
    </location>
    <ligand>
        <name>substrate</name>
    </ligand>
</feature>
<dbReference type="InterPro" id="IPR014026">
    <property type="entry name" value="UDP-Glc/GDP-Man_DH_dimer"/>
</dbReference>
<feature type="binding site" evidence="12">
    <location>
        <position position="268"/>
    </location>
    <ligand>
        <name>NAD(+)</name>
        <dbReference type="ChEBI" id="CHEBI:57540"/>
    </ligand>
</feature>
<evidence type="ECO:0000313" key="14">
    <source>
        <dbReference type="EMBL" id="KTD64893.1"/>
    </source>
</evidence>
<dbReference type="EC" id="1.1.1.22" evidence="3 9"/>
<feature type="binding site" evidence="12">
    <location>
        <position position="158"/>
    </location>
    <ligand>
        <name>NAD(+)</name>
        <dbReference type="ChEBI" id="CHEBI:57540"/>
    </ligand>
</feature>
<dbReference type="Pfam" id="PF03720">
    <property type="entry name" value="UDPG_MGDP_dh_C"/>
    <property type="match status" value="1"/>
</dbReference>
<comment type="similarity">
    <text evidence="2 9">Belongs to the UDP-glucose/GDP-mannose dehydrogenase family.</text>
</comment>
<dbReference type="InterPro" id="IPR001732">
    <property type="entry name" value="UDP-Glc/GDP-Man_DH_N"/>
</dbReference>
<dbReference type="GO" id="GO:0006065">
    <property type="term" value="P:UDP-glucuronate biosynthetic process"/>
    <property type="evidence" value="ECO:0007669"/>
    <property type="project" value="UniProtKB-UniPathway"/>
</dbReference>
<dbReference type="Proteomes" id="UP000054877">
    <property type="component" value="Unassembled WGS sequence"/>
</dbReference>
<dbReference type="InterPro" id="IPR036291">
    <property type="entry name" value="NAD(P)-bd_dom_sf"/>
</dbReference>
<feature type="binding site" evidence="12">
    <location>
        <position position="35"/>
    </location>
    <ligand>
        <name>NAD(+)</name>
        <dbReference type="ChEBI" id="CHEBI:57540"/>
    </ligand>
</feature>
<sequence>MNIAVYGAGYVGLVSAVCFAKLGHRVLCVDINKQRVASLNEGQCPIYEEGLSDLLQAQLGAGQLRFTSGYGEAVSFGAVHIIATGTPDNPDGSADLTQVYEVALQIAREAEHDCVVVIKSTVPVGTGDAVQRAMEQSIQGRGKAISVTMASNPEFLREGTAVSDFLNADRIIAGGDERAVAALREIHQPLIQQGIPFLSMDRRSAELTKYAANAMLATRISFINQISQLAEKLNANIDDIREGLALDARIGPHFLQPGIGYGGSCFPKDVRALTCTARQERVDTRLLEAVETVNDIQKNWMADQLRRHFEQRWRGLRIGVWGLAFKPGTDDMREASSLVVLRTLLDADARLVVFDPAAMPNAKKMLGNPVDVQWCSSADEVLEQDIDALLILTEWPEFRRYPLTVLCEKLHGAPVFDGRNCYSLHAVSQSGIRFYYSVGRPAITRSCGESQRVMDKEKEIIPD</sequence>
<evidence type="ECO:0000256" key="10">
    <source>
        <dbReference type="PIRSR" id="PIRSR500134-1"/>
    </source>
</evidence>
<dbReference type="FunFam" id="1.20.5.100:FF:000001">
    <property type="entry name" value="UDP-glucose 6-dehydrogenase"/>
    <property type="match status" value="1"/>
</dbReference>
<dbReference type="PATRIC" id="fig|452.5.peg.1162"/>
<keyword evidence="15" id="KW-1185">Reference proteome</keyword>
<dbReference type="Pfam" id="PF03721">
    <property type="entry name" value="UDPG_MGDP_dh_N"/>
    <property type="match status" value="1"/>
</dbReference>
<comment type="pathway">
    <text evidence="1">Nucleotide-sugar biosynthesis; UDP-alpha-D-glucuronate biosynthesis; UDP-alpha-D-glucuronate from UDP-alpha-D-glucose: step 1/1.</text>
</comment>
<comment type="function">
    <text evidence="8">Catalyzes the conversion of UDP-glucose into UDP-glucuronate, one of the precursors of teichuronic acid.</text>
</comment>
<dbReference type="GO" id="GO:0003979">
    <property type="term" value="F:UDP-glucose 6-dehydrogenase activity"/>
    <property type="evidence" value="ECO:0007669"/>
    <property type="project" value="UniProtKB-EC"/>
</dbReference>
<dbReference type="InterPro" id="IPR008927">
    <property type="entry name" value="6-PGluconate_DH-like_C_sf"/>
</dbReference>
<evidence type="ECO:0000256" key="12">
    <source>
        <dbReference type="PIRSR" id="PIRSR500134-3"/>
    </source>
</evidence>
<keyword evidence="5 9" id="KW-0560">Oxidoreductase</keyword>
<feature type="binding site" evidence="12">
    <location>
        <position position="121"/>
    </location>
    <ligand>
        <name>NAD(+)</name>
        <dbReference type="ChEBI" id="CHEBI:57540"/>
    </ligand>
</feature>
<dbReference type="InterPro" id="IPR017476">
    <property type="entry name" value="UDP-Glc/GDP-Man"/>
</dbReference>
<feature type="binding site" evidence="11">
    <location>
        <position position="209"/>
    </location>
    <ligand>
        <name>substrate</name>
    </ligand>
</feature>
<dbReference type="PIRSF" id="PIRSF000124">
    <property type="entry name" value="UDPglc_GDPman_dh"/>
    <property type="match status" value="1"/>
</dbReference>
<dbReference type="PANTHER" id="PTHR43750:SF3">
    <property type="entry name" value="UDP-GLUCOSE 6-DEHYDROGENASE TUAD"/>
    <property type="match status" value="1"/>
</dbReference>
<organism evidence="14 15">
    <name type="scientific">Legionella spiritensis</name>
    <dbReference type="NCBI Taxonomy" id="452"/>
    <lineage>
        <taxon>Bacteria</taxon>
        <taxon>Pseudomonadati</taxon>
        <taxon>Pseudomonadota</taxon>
        <taxon>Gammaproteobacteria</taxon>
        <taxon>Legionellales</taxon>
        <taxon>Legionellaceae</taxon>
        <taxon>Legionella</taxon>
    </lineage>
</organism>
<evidence type="ECO:0000259" key="13">
    <source>
        <dbReference type="SMART" id="SM00984"/>
    </source>
</evidence>
<dbReference type="InterPro" id="IPR036220">
    <property type="entry name" value="UDP-Glc/GDP-Man_DH_C_sf"/>
</dbReference>
<dbReference type="SUPFAM" id="SSF52413">
    <property type="entry name" value="UDP-glucose/GDP-mannose dehydrogenase C-terminal domain"/>
    <property type="match status" value="1"/>
</dbReference>
<gene>
    <name evidence="14" type="primary">ugd</name>
    <name evidence="14" type="ORF">Lspi_1060</name>
</gene>
<feature type="binding site" evidence="12">
    <location>
        <position position="30"/>
    </location>
    <ligand>
        <name>NAD(+)</name>
        <dbReference type="ChEBI" id="CHEBI:57540"/>
    </ligand>
</feature>
<feature type="binding site" evidence="12">
    <location>
        <position position="333"/>
    </location>
    <ligand>
        <name>NAD(+)</name>
        <dbReference type="ChEBI" id="CHEBI:57540"/>
    </ligand>
</feature>
<feature type="active site" description="Nucleophile" evidence="10">
    <location>
        <position position="265"/>
    </location>
</feature>
<evidence type="ECO:0000256" key="7">
    <source>
        <dbReference type="ARBA" id="ARBA00047473"/>
    </source>
</evidence>
<feature type="binding site" evidence="11">
    <location>
        <begin position="155"/>
        <end position="158"/>
    </location>
    <ligand>
        <name>substrate</name>
    </ligand>
</feature>
<dbReference type="EMBL" id="LNYX01000012">
    <property type="protein sequence ID" value="KTD64893.1"/>
    <property type="molecule type" value="Genomic_DNA"/>
</dbReference>
<evidence type="ECO:0000256" key="9">
    <source>
        <dbReference type="PIRNR" id="PIRNR000124"/>
    </source>
</evidence>
<dbReference type="UniPathway" id="UPA00038">
    <property type="reaction ID" value="UER00491"/>
</dbReference>
<dbReference type="Pfam" id="PF00984">
    <property type="entry name" value="UDPG_MGDP_dh"/>
    <property type="match status" value="1"/>
</dbReference>
<keyword evidence="6 9" id="KW-0520">NAD</keyword>
<feature type="binding site" evidence="12">
    <location>
        <position position="86"/>
    </location>
    <ligand>
        <name>NAD(+)</name>
        <dbReference type="ChEBI" id="CHEBI:57540"/>
    </ligand>
</feature>
<accession>A0A0W0Z6Z8</accession>
<name>A0A0W0Z6Z8_LEGSP</name>